<dbReference type="SUPFAM" id="SSF51905">
    <property type="entry name" value="FAD/NAD(P)-binding domain"/>
    <property type="match status" value="1"/>
</dbReference>
<dbReference type="EMBL" id="JBEVCJ010000019">
    <property type="protein sequence ID" value="MET1256296.1"/>
    <property type="molecule type" value="Genomic_DNA"/>
</dbReference>
<dbReference type="PANTHER" id="PTHR43747:SF1">
    <property type="entry name" value="SLR1998 PROTEIN"/>
    <property type="match status" value="1"/>
</dbReference>
<dbReference type="RefSeq" id="WP_353896883.1">
    <property type="nucleotide sequence ID" value="NZ_JBEVCJ010000019.1"/>
</dbReference>
<name>A0ABV2BWH5_9GAMM</name>
<organism evidence="1 2">
    <name type="scientific">Aliikangiella maris</name>
    <dbReference type="NCBI Taxonomy" id="3162458"/>
    <lineage>
        <taxon>Bacteria</taxon>
        <taxon>Pseudomonadati</taxon>
        <taxon>Pseudomonadota</taxon>
        <taxon>Gammaproteobacteria</taxon>
        <taxon>Oceanospirillales</taxon>
        <taxon>Pleioneaceae</taxon>
        <taxon>Aliikangiella</taxon>
    </lineage>
</organism>
<evidence type="ECO:0000313" key="2">
    <source>
        <dbReference type="Proteomes" id="UP001548189"/>
    </source>
</evidence>
<gene>
    <name evidence="1" type="ORF">ABVT43_14240</name>
</gene>
<evidence type="ECO:0008006" key="3">
    <source>
        <dbReference type="Google" id="ProtNLM"/>
    </source>
</evidence>
<evidence type="ECO:0000313" key="1">
    <source>
        <dbReference type="EMBL" id="MET1256296.1"/>
    </source>
</evidence>
<accession>A0ABV2BWH5</accession>
<proteinExistence type="predicted"/>
<comment type="caution">
    <text evidence="1">The sequence shown here is derived from an EMBL/GenBank/DDBJ whole genome shotgun (WGS) entry which is preliminary data.</text>
</comment>
<dbReference type="Proteomes" id="UP001548189">
    <property type="component" value="Unassembled WGS sequence"/>
</dbReference>
<dbReference type="InterPro" id="IPR036188">
    <property type="entry name" value="FAD/NAD-bd_sf"/>
</dbReference>
<dbReference type="PANTHER" id="PTHR43747">
    <property type="entry name" value="FAD-BINDING PROTEIN"/>
    <property type="match status" value="1"/>
</dbReference>
<keyword evidence="2" id="KW-1185">Reference proteome</keyword>
<sequence length="505" mass="58806">MENIIIAGGGIAGLVSAICLSKLNCHILVIERDQEKDERLNNVNIFESWKRKGVPQFKHNHTYLLSMYKFFSNEHPELVSEFKKHGVNLYHINEMLPAELRSKLIRKTDTDLDMKKINCRRPTLESLLYDYAKSISSINILHNVKVINVLGECNGSSIDVRGVVTIVDGEKKEFLGSVIDAMGQSSKFVSWLEKMTDKPFLKDEQLCNTIYISRHYRLRNGQSELLFKGNRNYSYGTDLGYIRFNLFPNEKGYFSICILIHEREKELFDALKMPELFHKACLSIPEIAPWLESDKSVPVSEPLYFRGMKNRWNIFVENGSLRVKNFYAVGDSHVMTNPWAGKGCAYAMHQAQLLRQSFEKYTDLKMRANFFYQTTLNHLGNIFVMLKKESDYFNELAESDYVNFENNVNLQVLNKKEQGLKYWFLSSYWLAYKVAVMSNPFLMRRIIEENHLIKGYNTHLREIGTVIKVLMYMFKGKRNNLQKVKKKLNGPNKSELSRLLDIKQN</sequence>
<dbReference type="Gene3D" id="3.30.9.100">
    <property type="match status" value="1"/>
</dbReference>
<protein>
    <recommendedName>
        <fullName evidence="3">FAD-dependent oxidoreductase</fullName>
    </recommendedName>
</protein>
<reference evidence="1 2" key="1">
    <citation type="submission" date="2024-06" db="EMBL/GenBank/DDBJ databases">
        <authorList>
            <person name="Li F."/>
        </authorList>
    </citation>
    <scope>NUCLEOTIDE SEQUENCE [LARGE SCALE GENOMIC DNA]</scope>
    <source>
        <strain evidence="1 2">GXAS 311</strain>
    </source>
</reference>
<dbReference type="Gene3D" id="3.50.50.60">
    <property type="entry name" value="FAD/NAD(P)-binding domain"/>
    <property type="match status" value="2"/>
</dbReference>
<dbReference type="InterPro" id="IPR050816">
    <property type="entry name" value="Flavin-dep_Halogenase_NPB"/>
</dbReference>